<keyword evidence="4" id="KW-1185">Reference proteome</keyword>
<evidence type="ECO:0000259" key="2">
    <source>
        <dbReference type="PROSITE" id="PS50003"/>
    </source>
</evidence>
<feature type="compositionally biased region" description="Basic and acidic residues" evidence="1">
    <location>
        <begin position="139"/>
        <end position="158"/>
    </location>
</feature>
<dbReference type="PANTHER" id="PTHR12092:SF16">
    <property type="entry name" value="PH DOMAIN-CONTAINING PROTEIN"/>
    <property type="match status" value="1"/>
</dbReference>
<dbReference type="KEGG" id="tad:TRIADDRAFT_57658"/>
<dbReference type="Gene3D" id="2.30.29.30">
    <property type="entry name" value="Pleckstrin-homology domain (PH domain)/Phosphotyrosine-binding domain (PTB)"/>
    <property type="match status" value="3"/>
</dbReference>
<feature type="compositionally biased region" description="Polar residues" evidence="1">
    <location>
        <begin position="644"/>
        <end position="653"/>
    </location>
</feature>
<dbReference type="GO" id="GO:0030036">
    <property type="term" value="P:actin cytoskeleton organization"/>
    <property type="evidence" value="ECO:0000318"/>
    <property type="project" value="GO_Central"/>
</dbReference>
<name>B3S023_TRIAD</name>
<evidence type="ECO:0000313" key="4">
    <source>
        <dbReference type="Proteomes" id="UP000009022"/>
    </source>
</evidence>
<protein>
    <recommendedName>
        <fullName evidence="2">PH domain-containing protein</fullName>
    </recommendedName>
</protein>
<feature type="compositionally biased region" description="Polar residues" evidence="1">
    <location>
        <begin position="1040"/>
        <end position="1053"/>
    </location>
</feature>
<feature type="region of interest" description="Disordered" evidence="1">
    <location>
        <begin position="1040"/>
        <end position="1069"/>
    </location>
</feature>
<dbReference type="SMART" id="SM00233">
    <property type="entry name" value="PH"/>
    <property type="match status" value="3"/>
</dbReference>
<dbReference type="PROSITE" id="PS50003">
    <property type="entry name" value="PH_DOMAIN"/>
    <property type="match status" value="2"/>
</dbReference>
<dbReference type="Proteomes" id="UP000009022">
    <property type="component" value="Unassembled WGS sequence"/>
</dbReference>
<evidence type="ECO:0000256" key="1">
    <source>
        <dbReference type="SAM" id="MobiDB-lite"/>
    </source>
</evidence>
<accession>B3S023</accession>
<dbReference type="InterPro" id="IPR037370">
    <property type="entry name" value="Pleckstrin"/>
</dbReference>
<dbReference type="CTD" id="6755053"/>
<feature type="compositionally biased region" description="Polar residues" evidence="1">
    <location>
        <begin position="1347"/>
        <end position="1359"/>
    </location>
</feature>
<dbReference type="InterPro" id="IPR001849">
    <property type="entry name" value="PH_domain"/>
</dbReference>
<dbReference type="SUPFAM" id="SSF50729">
    <property type="entry name" value="PH domain-like"/>
    <property type="match status" value="3"/>
</dbReference>
<proteinExistence type="predicted"/>
<feature type="region of interest" description="Disordered" evidence="1">
    <location>
        <begin position="1331"/>
        <end position="1359"/>
    </location>
</feature>
<dbReference type="RefSeq" id="XP_002113457.1">
    <property type="nucleotide sequence ID" value="XM_002113421.1"/>
</dbReference>
<feature type="compositionally biased region" description="Polar residues" evidence="1">
    <location>
        <begin position="999"/>
        <end position="1015"/>
    </location>
</feature>
<dbReference type="InterPro" id="IPR011993">
    <property type="entry name" value="PH-like_dom_sf"/>
</dbReference>
<dbReference type="CDD" id="cd00821">
    <property type="entry name" value="PH"/>
    <property type="match status" value="3"/>
</dbReference>
<feature type="region of interest" description="Disordered" evidence="1">
    <location>
        <begin position="644"/>
        <end position="683"/>
    </location>
</feature>
<sequence length="1359" mass="154637">MSRKRHSAHGKILINEKLSARAEQLRLDLLRLATDLQQVAQASELSRSSRWNSTRGRWSAAGQKDAQDFVSVQRQIARGEVARQHAHYKTMPCRIRKPRPQLFQSWLKGDQVEEQEDDSVFDQHDSNQDQSAIAANPEENEKLNEERYLEVVESDSEKNGTNSPKPQTNTQESIQFKQVNDVVAINIDDVVRVATFIGQICEYRVDGIKENKLRWCVITKEMDLYLYDTFNQPYVKKMKLPGYKLHLISQYMGSYQHFIIKLNHQDRVPKTISFVMDMSVDLVDDENPPSKFQLLQRQKRNHHATVRKRNVAIASGVKQPRAKSVESSYDDDTYVYDDIFAQLRKLRMSIFHSSLPINQDFENMLTQISEQEQIRVDEEKSKAMRPRSERTSQDPINTTLRTTIENGGTVRSKSANSLRLPKPIDRTMSNTTSVSTTDDYYDRSDNISRYEISSGASSDVYLQPKLKPALIYEDDKYEVPVLSELGATDTSVRKEMPILPKLRKPPSPPSFRPRNRIRRFISDSFSDKFDTRDRNTERFEKLAKKSLVSGYLLRSGGANIQRKRWCILTKDRLYFFVKERDYLPRSIMKLKDCHLDESQLAEKAIITLIFRKSKRIKLTCTNLNEYNTWLSALKSALEEFRATSSDSESNGSKTPKIVNDTSDTSDSDNTDVEDSHATTTSSDNTINVSRSITSVSTKSGIVIVDSDPSSGGSVLSFNYQQPSFFRNAFQGKLDRCIFENNKYVWQNRWCEINRSILYCYVRERDSIACEFQVSLYQCRVEPVNLADKGRPYAFKLISSDNQELATFAHDNREALQSVIRLIRHAAEMSSPVDINEYAKADSDLERNAKTTSAKTKNVKKPKLPMALFQQRPLPPPASNLGRSKSSQDISSEDGFYERNLQTAQGSIDTEVVYHTPTSATSKGFSEEIYEDIDKAKNVILDMYEEASIATSGVSTINKDKNIEDLYEKVDDLRERLRKKSVQVKPITETSSSSNASKSVTPRHQSSDSAKNIPTDSDSDIGATSPLFNSANYASLNKLKNMNRTDSGSSSQKSLEAPFPSRTRSSFSDGEMTVIEGELNLPKQSTMNLTFKKRWCVVKASDSRSRLLIFRRKGDRKPTDEYILSKLQLLVDSKLPNEFKLKYISGENAGSSLHFQAFGREEAAAWAEKLLKHTIIATQSDASIVASFIAENSANSGVNTPTNFSRTRSKRFFTAIFDNKGRSSSFTDVHSEKKMGKAIQKRLTATIERDEKVSMSINQLMQRESQLQAQVEKITSDLKRTKLDLRNAQDTQVKASSTEAKLASKTCEKLFKKMQSLEQSLEKTIQDLNKTQSDIKRLQSRRSFGDMQISQSSPKTKPRK</sequence>
<feature type="region of interest" description="Disordered" evidence="1">
    <location>
        <begin position="980"/>
        <end position="1023"/>
    </location>
</feature>
<dbReference type="Pfam" id="PF00169">
    <property type="entry name" value="PH"/>
    <property type="match status" value="2"/>
</dbReference>
<feature type="domain" description="PH" evidence="2">
    <location>
        <begin position="545"/>
        <end position="638"/>
    </location>
</feature>
<feature type="region of interest" description="Disordered" evidence="1">
    <location>
        <begin position="843"/>
        <end position="890"/>
    </location>
</feature>
<dbReference type="InParanoid" id="B3S023"/>
<gene>
    <name evidence="3" type="ORF">TRIADDRAFT_57658</name>
</gene>
<feature type="compositionally biased region" description="Polar residues" evidence="1">
    <location>
        <begin position="880"/>
        <end position="889"/>
    </location>
</feature>
<feature type="compositionally biased region" description="Polar residues" evidence="1">
    <location>
        <begin position="159"/>
        <end position="173"/>
    </location>
</feature>
<dbReference type="GeneID" id="6755053"/>
<evidence type="ECO:0000313" key="3">
    <source>
        <dbReference type="EMBL" id="EDV23931.1"/>
    </source>
</evidence>
<dbReference type="PANTHER" id="PTHR12092">
    <property type="entry name" value="PLECKSTRIN"/>
    <property type="match status" value="1"/>
</dbReference>
<dbReference type="HOGENOM" id="CLU_257137_0_0_1"/>
<feature type="region of interest" description="Disordered" evidence="1">
    <location>
        <begin position="114"/>
        <end position="173"/>
    </location>
</feature>
<dbReference type="GO" id="GO:0005886">
    <property type="term" value="C:plasma membrane"/>
    <property type="evidence" value="ECO:0000318"/>
    <property type="project" value="GO_Central"/>
</dbReference>
<feature type="domain" description="PH" evidence="2">
    <location>
        <begin position="1071"/>
        <end position="1174"/>
    </location>
</feature>
<reference evidence="3 4" key="1">
    <citation type="journal article" date="2008" name="Nature">
        <title>The Trichoplax genome and the nature of placozoans.</title>
        <authorList>
            <person name="Srivastava M."/>
            <person name="Begovic E."/>
            <person name="Chapman J."/>
            <person name="Putnam N.H."/>
            <person name="Hellsten U."/>
            <person name="Kawashima T."/>
            <person name="Kuo A."/>
            <person name="Mitros T."/>
            <person name="Salamov A."/>
            <person name="Carpenter M.L."/>
            <person name="Signorovitch A.Y."/>
            <person name="Moreno M.A."/>
            <person name="Kamm K."/>
            <person name="Grimwood J."/>
            <person name="Schmutz J."/>
            <person name="Shapiro H."/>
            <person name="Grigoriev I.V."/>
            <person name="Buss L.W."/>
            <person name="Schierwater B."/>
            <person name="Dellaporta S.L."/>
            <person name="Rokhsar D.S."/>
        </authorList>
    </citation>
    <scope>NUCLEOTIDE SEQUENCE [LARGE SCALE GENOMIC DNA]</scope>
    <source>
        <strain evidence="3 4">Grell-BS-1999</strain>
    </source>
</reference>
<dbReference type="EMBL" id="DS985246">
    <property type="protein sequence ID" value="EDV23931.1"/>
    <property type="molecule type" value="Genomic_DNA"/>
</dbReference>
<feature type="compositionally biased region" description="Acidic residues" evidence="1">
    <location>
        <begin position="663"/>
        <end position="672"/>
    </location>
</feature>
<organism evidence="3 4">
    <name type="scientific">Trichoplax adhaerens</name>
    <name type="common">Trichoplax reptans</name>
    <dbReference type="NCBI Taxonomy" id="10228"/>
    <lineage>
        <taxon>Eukaryota</taxon>
        <taxon>Metazoa</taxon>
        <taxon>Placozoa</taxon>
        <taxon>Uniplacotomia</taxon>
        <taxon>Trichoplacea</taxon>
        <taxon>Trichoplacidae</taxon>
        <taxon>Trichoplax</taxon>
    </lineage>
</organism>